<evidence type="ECO:0000256" key="7">
    <source>
        <dbReference type="ARBA" id="ARBA00022777"/>
    </source>
</evidence>
<dbReference type="Gene3D" id="1.10.510.10">
    <property type="entry name" value="Transferase(Phosphotransferase) domain 1"/>
    <property type="match status" value="1"/>
</dbReference>
<accession>A0A0F9Y8N9</accession>
<dbReference type="EMBL" id="LAZR01000037">
    <property type="protein sequence ID" value="KKO00994.1"/>
    <property type="molecule type" value="Genomic_DNA"/>
</dbReference>
<evidence type="ECO:0000256" key="4">
    <source>
        <dbReference type="ARBA" id="ARBA00022679"/>
    </source>
</evidence>
<feature type="domain" description="Aminoglycoside phosphotransferase" evidence="11">
    <location>
        <begin position="33"/>
        <end position="253"/>
    </location>
</feature>
<keyword evidence="5" id="KW-0479">Metal-binding</keyword>
<dbReference type="AlphaFoldDB" id="A0A0F9Y8N9"/>
<keyword evidence="9" id="KW-0460">Magnesium</keyword>
<evidence type="ECO:0000256" key="6">
    <source>
        <dbReference type="ARBA" id="ARBA00022741"/>
    </source>
</evidence>
<gene>
    <name evidence="12" type="ORF">LCGC14_0119750</name>
</gene>
<dbReference type="PANTHER" id="PTHR39573">
    <property type="entry name" value="STRESS RESPONSE KINASE A"/>
    <property type="match status" value="1"/>
</dbReference>
<protein>
    <recommendedName>
        <fullName evidence="11">Aminoglycoside phosphotransferase domain-containing protein</fullName>
    </recommendedName>
</protein>
<dbReference type="PANTHER" id="PTHR39573:SF1">
    <property type="entry name" value="STRESS RESPONSE KINASE A"/>
    <property type="match status" value="1"/>
</dbReference>
<dbReference type="Pfam" id="PF01636">
    <property type="entry name" value="APH"/>
    <property type="match status" value="1"/>
</dbReference>
<dbReference type="InterPro" id="IPR032882">
    <property type="entry name" value="SrkA/RdoA"/>
</dbReference>
<dbReference type="InterPro" id="IPR002575">
    <property type="entry name" value="Aminoglycoside_PTrfase"/>
</dbReference>
<evidence type="ECO:0000259" key="11">
    <source>
        <dbReference type="Pfam" id="PF01636"/>
    </source>
</evidence>
<keyword evidence="4" id="KW-0808">Transferase</keyword>
<evidence type="ECO:0000256" key="2">
    <source>
        <dbReference type="ARBA" id="ARBA00022527"/>
    </source>
</evidence>
<keyword evidence="8" id="KW-0067">ATP-binding</keyword>
<evidence type="ECO:0000256" key="1">
    <source>
        <dbReference type="ARBA" id="ARBA00022490"/>
    </source>
</evidence>
<evidence type="ECO:0000256" key="8">
    <source>
        <dbReference type="ARBA" id="ARBA00022840"/>
    </source>
</evidence>
<dbReference type="SUPFAM" id="SSF56112">
    <property type="entry name" value="Protein kinase-like (PK-like)"/>
    <property type="match status" value="1"/>
</dbReference>
<dbReference type="Gene3D" id="3.30.200.70">
    <property type="match status" value="1"/>
</dbReference>
<dbReference type="InterPro" id="IPR011009">
    <property type="entry name" value="Kinase-like_dom_sf"/>
</dbReference>
<keyword evidence="10" id="KW-0346">Stress response</keyword>
<keyword evidence="6" id="KW-0547">Nucleotide-binding</keyword>
<evidence type="ECO:0000256" key="5">
    <source>
        <dbReference type="ARBA" id="ARBA00022723"/>
    </source>
</evidence>
<dbReference type="Gene3D" id="1.20.1270.170">
    <property type="match status" value="1"/>
</dbReference>
<evidence type="ECO:0000256" key="3">
    <source>
        <dbReference type="ARBA" id="ARBA00022553"/>
    </source>
</evidence>
<evidence type="ECO:0000256" key="10">
    <source>
        <dbReference type="ARBA" id="ARBA00023016"/>
    </source>
</evidence>
<dbReference type="HAMAP" id="MF_01497">
    <property type="entry name" value="SrkA_kinase"/>
    <property type="match status" value="1"/>
</dbReference>
<keyword evidence="2" id="KW-0723">Serine/threonine-protein kinase</keyword>
<name>A0A0F9Y8N9_9ZZZZ</name>
<keyword evidence="3" id="KW-0597">Phosphoprotein</keyword>
<reference evidence="12" key="1">
    <citation type="journal article" date="2015" name="Nature">
        <title>Complex archaea that bridge the gap between prokaryotes and eukaryotes.</title>
        <authorList>
            <person name="Spang A."/>
            <person name="Saw J.H."/>
            <person name="Jorgensen S.L."/>
            <person name="Zaremba-Niedzwiedzka K."/>
            <person name="Martijn J."/>
            <person name="Lind A.E."/>
            <person name="van Eijk R."/>
            <person name="Schleper C."/>
            <person name="Guy L."/>
            <person name="Ettema T.J."/>
        </authorList>
    </citation>
    <scope>NUCLEOTIDE SEQUENCE</scope>
</reference>
<keyword evidence="1" id="KW-0963">Cytoplasm</keyword>
<dbReference type="GO" id="GO:0005524">
    <property type="term" value="F:ATP binding"/>
    <property type="evidence" value="ECO:0007669"/>
    <property type="project" value="UniProtKB-KW"/>
</dbReference>
<keyword evidence="7" id="KW-0418">Kinase</keyword>
<organism evidence="12">
    <name type="scientific">marine sediment metagenome</name>
    <dbReference type="NCBI Taxonomy" id="412755"/>
    <lineage>
        <taxon>unclassified sequences</taxon>
        <taxon>metagenomes</taxon>
        <taxon>ecological metagenomes</taxon>
    </lineage>
</organism>
<dbReference type="GO" id="GO:0005737">
    <property type="term" value="C:cytoplasm"/>
    <property type="evidence" value="ECO:0007669"/>
    <property type="project" value="TreeGrafter"/>
</dbReference>
<proteinExistence type="inferred from homology"/>
<evidence type="ECO:0000313" key="12">
    <source>
        <dbReference type="EMBL" id="KKO00994.1"/>
    </source>
</evidence>
<dbReference type="GO" id="GO:0046872">
    <property type="term" value="F:metal ion binding"/>
    <property type="evidence" value="ECO:0007669"/>
    <property type="project" value="UniProtKB-KW"/>
</dbReference>
<evidence type="ECO:0000256" key="9">
    <source>
        <dbReference type="ARBA" id="ARBA00022842"/>
    </source>
</evidence>
<dbReference type="NCBIfam" id="NF008738">
    <property type="entry name" value="PRK11768.1"/>
    <property type="match status" value="1"/>
</dbReference>
<sequence>MSHPFSSLSPDLVMSAAESLGIWPAGEPFALNSYENRVLMFRDEDGKNWIIKFYRPNRWLDVAIQEEHDFLQELADSKVPVVAPWRDAEGVSLHHFKTFSFALFPHCPGQAPELDNPAHLFAMGQVLGRLHEVSAQKAFQHRPYLEMASGVLDAQQRVLASERLTLYQQRAYERVIQKMHQHLLKHNVPASSMIRCHGDCHLGNVLGREEQFTLVDFDDCLMAPAIQDIWMLLPTDDPEGWRPYLNEIIEGYEETCSFPSEQMSLIEPLRSYRLIRHTAWLISRWDDPAFPRAFPWVADNGYWDQHIRQLEQQCLQLDNPRWLA</sequence>
<dbReference type="GO" id="GO:0004674">
    <property type="term" value="F:protein serine/threonine kinase activity"/>
    <property type="evidence" value="ECO:0007669"/>
    <property type="project" value="UniProtKB-KW"/>
</dbReference>
<comment type="caution">
    <text evidence="12">The sequence shown here is derived from an EMBL/GenBank/DDBJ whole genome shotgun (WGS) entry which is preliminary data.</text>
</comment>